<dbReference type="InterPro" id="IPR014284">
    <property type="entry name" value="RNA_pol_sigma-70_dom"/>
</dbReference>
<dbReference type="Pfam" id="PF04539">
    <property type="entry name" value="Sigma70_r3"/>
    <property type="match status" value="1"/>
</dbReference>
<dbReference type="PANTHER" id="PTHR30385:SF4">
    <property type="entry name" value="RNA POLYMERASE SIGMA-E FACTOR"/>
    <property type="match status" value="1"/>
</dbReference>
<dbReference type="Pfam" id="PF04542">
    <property type="entry name" value="Sigma70_r2"/>
    <property type="match status" value="1"/>
</dbReference>
<feature type="domain" description="RNA polymerase sigma-70 region 2" evidence="7">
    <location>
        <begin position="47"/>
        <end position="112"/>
    </location>
</feature>
<dbReference type="Proteomes" id="UP000712045">
    <property type="component" value="Unassembled WGS sequence"/>
</dbReference>
<evidence type="ECO:0000313" key="10">
    <source>
        <dbReference type="Proteomes" id="UP000712045"/>
    </source>
</evidence>
<dbReference type="EMBL" id="JAFEUF010000022">
    <property type="protein sequence ID" value="MBM7053679.1"/>
    <property type="molecule type" value="Genomic_DNA"/>
</dbReference>
<sequence>MQAAAVPDPDPDHATETRSPDQAFQRLRALPPGPEREALRDETICTWLPMAHRIATRFRNRGESMDDLRQVAAMGLVKAVDRFDPLRGKAFETYAVPTVTGELKRHFRDHTWDVHVPRRVQDLRNRVRVARRDLAQEIGGRAPTCAEVAAATGLSEDDVLLGLEALESYSALSLDAEPAGAEGGSPLADRLGSCDAALDVAIDREAVKPGLRGLSERERTILYLRYFRDMTQVRIAEQLGISQMHVSRLLSQSCARVRDGVLQGAA</sequence>
<keyword evidence="3" id="KW-0238">DNA-binding</keyword>
<gene>
    <name evidence="9" type="ORF">JS521_07315</name>
</gene>
<dbReference type="NCBIfam" id="TIGR02980">
    <property type="entry name" value="SigBFG"/>
    <property type="match status" value="1"/>
</dbReference>
<evidence type="ECO:0000313" key="9">
    <source>
        <dbReference type="EMBL" id="MBM7053679.1"/>
    </source>
</evidence>
<evidence type="ECO:0000256" key="1">
    <source>
        <dbReference type="ARBA" id="ARBA00023015"/>
    </source>
</evidence>
<dbReference type="InterPro" id="IPR007630">
    <property type="entry name" value="RNA_pol_sigma70_r4"/>
</dbReference>
<dbReference type="SUPFAM" id="SSF88946">
    <property type="entry name" value="Sigma2 domain of RNA polymerase sigma factors"/>
    <property type="match status" value="1"/>
</dbReference>
<keyword evidence="1" id="KW-0805">Transcription regulation</keyword>
<comment type="caution">
    <text evidence="9">The sequence shown here is derived from an EMBL/GenBank/DDBJ whole genome shotgun (WGS) entry which is preliminary data.</text>
</comment>
<dbReference type="CDD" id="cd06171">
    <property type="entry name" value="Sigma70_r4"/>
    <property type="match status" value="1"/>
</dbReference>
<dbReference type="PANTHER" id="PTHR30385">
    <property type="entry name" value="SIGMA FACTOR F FLAGELLAR"/>
    <property type="match status" value="1"/>
</dbReference>
<evidence type="ECO:0000256" key="4">
    <source>
        <dbReference type="ARBA" id="ARBA00023163"/>
    </source>
</evidence>
<dbReference type="Gene3D" id="1.20.120.1810">
    <property type="match status" value="1"/>
</dbReference>
<evidence type="ECO:0000256" key="5">
    <source>
        <dbReference type="SAM" id="MobiDB-lite"/>
    </source>
</evidence>
<dbReference type="InterPro" id="IPR014322">
    <property type="entry name" value="RNA_pol_sigma-B/F/G"/>
</dbReference>
<dbReference type="Gene3D" id="1.10.10.10">
    <property type="entry name" value="Winged helix-like DNA-binding domain superfamily/Winged helix DNA-binding domain"/>
    <property type="match status" value="2"/>
</dbReference>
<dbReference type="InterPro" id="IPR036388">
    <property type="entry name" value="WH-like_DNA-bd_sf"/>
</dbReference>
<name>A0ABS2HRG6_9ACTN</name>
<accession>A0ABS2HRG6</accession>
<dbReference type="RefSeq" id="WP_205081906.1">
    <property type="nucleotide sequence ID" value="NZ_JAFEUF010000022.1"/>
</dbReference>
<evidence type="ECO:0000256" key="3">
    <source>
        <dbReference type="ARBA" id="ARBA00023125"/>
    </source>
</evidence>
<organism evidence="9 10">
    <name type="scientific">Streptomyces durocortorensis</name>
    <dbReference type="NCBI Taxonomy" id="2811104"/>
    <lineage>
        <taxon>Bacteria</taxon>
        <taxon>Bacillati</taxon>
        <taxon>Actinomycetota</taxon>
        <taxon>Actinomycetes</taxon>
        <taxon>Kitasatosporales</taxon>
        <taxon>Streptomycetaceae</taxon>
        <taxon>Streptomyces</taxon>
    </lineage>
</organism>
<dbReference type="NCBIfam" id="TIGR02937">
    <property type="entry name" value="sigma70-ECF"/>
    <property type="match status" value="1"/>
</dbReference>
<keyword evidence="2" id="KW-0731">Sigma factor</keyword>
<dbReference type="SUPFAM" id="SSF88659">
    <property type="entry name" value="Sigma3 and sigma4 domains of RNA polymerase sigma factors"/>
    <property type="match status" value="2"/>
</dbReference>
<dbReference type="Pfam" id="PF04545">
    <property type="entry name" value="Sigma70_r4"/>
    <property type="match status" value="1"/>
</dbReference>
<proteinExistence type="predicted"/>
<keyword evidence="4" id="KW-0804">Transcription</keyword>
<feature type="domain" description="RNA polymerase sigma-70 region 4" evidence="8">
    <location>
        <begin position="211"/>
        <end position="258"/>
    </location>
</feature>
<feature type="domain" description="RNA polymerase sigma-70 region 3" evidence="6">
    <location>
        <begin position="123"/>
        <end position="179"/>
    </location>
</feature>
<dbReference type="InterPro" id="IPR007627">
    <property type="entry name" value="RNA_pol_sigma70_r2"/>
</dbReference>
<feature type="compositionally biased region" description="Basic and acidic residues" evidence="5">
    <location>
        <begin position="10"/>
        <end position="19"/>
    </location>
</feature>
<evidence type="ECO:0000259" key="7">
    <source>
        <dbReference type="Pfam" id="PF04542"/>
    </source>
</evidence>
<evidence type="ECO:0000259" key="8">
    <source>
        <dbReference type="Pfam" id="PF04545"/>
    </source>
</evidence>
<feature type="region of interest" description="Disordered" evidence="5">
    <location>
        <begin position="1"/>
        <end position="24"/>
    </location>
</feature>
<reference evidence="9 10" key="1">
    <citation type="submission" date="2021-02" db="EMBL/GenBank/DDBJ databases">
        <title>Genome Streptomyces sp. RHZ10.</title>
        <authorList>
            <person name="Besaury L."/>
        </authorList>
    </citation>
    <scope>NUCLEOTIDE SEQUENCE [LARGE SCALE GENOMIC DNA]</scope>
    <source>
        <strain evidence="9 10">RHZ10</strain>
    </source>
</reference>
<dbReference type="InterPro" id="IPR000943">
    <property type="entry name" value="RNA_pol_sigma70"/>
</dbReference>
<evidence type="ECO:0000259" key="6">
    <source>
        <dbReference type="Pfam" id="PF04539"/>
    </source>
</evidence>
<protein>
    <submittedName>
        <fullName evidence="9">SigB/SigF/SigG family RNA polymerase sigma factor</fullName>
    </submittedName>
</protein>
<evidence type="ECO:0000256" key="2">
    <source>
        <dbReference type="ARBA" id="ARBA00023082"/>
    </source>
</evidence>
<dbReference type="InterPro" id="IPR007624">
    <property type="entry name" value="RNA_pol_sigma70_r3"/>
</dbReference>
<dbReference type="InterPro" id="IPR013324">
    <property type="entry name" value="RNA_pol_sigma_r3/r4-like"/>
</dbReference>
<dbReference type="PRINTS" id="PR00046">
    <property type="entry name" value="SIGMA70FCT"/>
</dbReference>
<keyword evidence="10" id="KW-1185">Reference proteome</keyword>
<dbReference type="InterPro" id="IPR013325">
    <property type="entry name" value="RNA_pol_sigma_r2"/>
</dbReference>